<dbReference type="GO" id="GO:0016301">
    <property type="term" value="F:kinase activity"/>
    <property type="evidence" value="ECO:0007669"/>
    <property type="project" value="UniProtKB-KW"/>
</dbReference>
<evidence type="ECO:0000313" key="4">
    <source>
        <dbReference type="EMBL" id="SEC75120.1"/>
    </source>
</evidence>
<evidence type="ECO:0000256" key="1">
    <source>
        <dbReference type="ARBA" id="ARBA00000085"/>
    </source>
</evidence>
<dbReference type="SUPFAM" id="SSF55874">
    <property type="entry name" value="ATPase domain of HSP90 chaperone/DNA topoisomerase II/histidine kinase"/>
    <property type="match status" value="2"/>
</dbReference>
<protein>
    <recommendedName>
        <fullName evidence="2">histidine kinase</fullName>
        <ecNumber evidence="2">2.7.13.3</ecNumber>
    </recommendedName>
</protein>
<dbReference type="AlphaFoldDB" id="A0A1H4V2U5"/>
<keyword evidence="4" id="KW-0808">Transferase</keyword>
<dbReference type="PROSITE" id="PS50109">
    <property type="entry name" value="HIS_KIN"/>
    <property type="match status" value="1"/>
</dbReference>
<dbReference type="InterPro" id="IPR005467">
    <property type="entry name" value="His_kinase_dom"/>
</dbReference>
<dbReference type="InterPro" id="IPR036890">
    <property type="entry name" value="HATPase_C_sf"/>
</dbReference>
<evidence type="ECO:0000256" key="2">
    <source>
        <dbReference type="ARBA" id="ARBA00012438"/>
    </source>
</evidence>
<accession>A0A1H4V2U5</accession>
<dbReference type="Proteomes" id="UP000183038">
    <property type="component" value="Unassembled WGS sequence"/>
</dbReference>
<dbReference type="Gene3D" id="3.30.565.10">
    <property type="entry name" value="Histidine kinase-like ATPase, C-terminal domain"/>
    <property type="match status" value="2"/>
</dbReference>
<dbReference type="RefSeq" id="WP_074674634.1">
    <property type="nucleotide sequence ID" value="NZ_FNTB01000001.1"/>
</dbReference>
<proteinExistence type="predicted"/>
<name>A0A1H4V2U5_9FLAO</name>
<comment type="catalytic activity">
    <reaction evidence="1">
        <text>ATP + protein L-histidine = ADP + protein N-phospho-L-histidine.</text>
        <dbReference type="EC" id="2.7.13.3"/>
    </reaction>
</comment>
<dbReference type="Pfam" id="PF02518">
    <property type="entry name" value="HATPase_c"/>
    <property type="match status" value="1"/>
</dbReference>
<dbReference type="InterPro" id="IPR003594">
    <property type="entry name" value="HATPase_dom"/>
</dbReference>
<dbReference type="PRINTS" id="PR00344">
    <property type="entry name" value="BCTRLSENSOR"/>
</dbReference>
<organism evidence="4 5">
    <name type="scientific">Maribacter dokdonensis</name>
    <dbReference type="NCBI Taxonomy" id="320912"/>
    <lineage>
        <taxon>Bacteria</taxon>
        <taxon>Pseudomonadati</taxon>
        <taxon>Bacteroidota</taxon>
        <taxon>Flavobacteriia</taxon>
        <taxon>Flavobacteriales</taxon>
        <taxon>Flavobacteriaceae</taxon>
        <taxon>Maribacter</taxon>
    </lineage>
</organism>
<evidence type="ECO:0000313" key="5">
    <source>
        <dbReference type="Proteomes" id="UP000183038"/>
    </source>
</evidence>
<keyword evidence="4" id="KW-0418">Kinase</keyword>
<dbReference type="Pfam" id="PF13589">
    <property type="entry name" value="HATPase_c_3"/>
    <property type="match status" value="1"/>
</dbReference>
<reference evidence="4 5" key="1">
    <citation type="submission" date="2016-10" db="EMBL/GenBank/DDBJ databases">
        <authorList>
            <person name="de Groot N.N."/>
        </authorList>
    </citation>
    <scope>NUCLEOTIDE SEQUENCE [LARGE SCALE GENOMIC DNA]</scope>
    <source>
        <strain evidence="4 5">MAR_2009_71</strain>
    </source>
</reference>
<feature type="domain" description="Histidine kinase" evidence="3">
    <location>
        <begin position="504"/>
        <end position="717"/>
    </location>
</feature>
<dbReference type="OrthoDB" id="9816482at2"/>
<dbReference type="EMBL" id="FNTB01000001">
    <property type="protein sequence ID" value="SEC75120.1"/>
    <property type="molecule type" value="Genomic_DNA"/>
</dbReference>
<dbReference type="EC" id="2.7.13.3" evidence="2"/>
<dbReference type="InterPro" id="IPR004358">
    <property type="entry name" value="Sig_transdc_His_kin-like_C"/>
</dbReference>
<sequence>MSDITKKNEEERPVRFKPRARLLLQLGDQLIKNESIALVELVKNSYDADATNVNIYMDNVDTPNEGIIIIEDDGYGMSPDVVENVWLEPGSDFKSQKIKNQETSPKFKRLPIGEKGIGRFGVHKLGNVIEMTTKAENENEVFVKINWTDFENYKYLEDVPITIKERPNPVLFKDGKTGTNILISNLRKNWSRGMAREVKRSITALASPFEKNDSFKPSFGVLDKPNWFDGLLNWEDVKEYSLFNYKVTLEGSKITTFEYNFTPWDTMSKLHSRTVDQTNELIDNSINLRYQPKSDNEGIINLSQFNIGKITFEGYIFDQDPFILKLGVSDKTGFKKYLRQNGGVRVFRDGLRIYDYGEPENDWLDLDHRRFQQPAKRISNNNILSAISLDRKESSGLVEKTNREGFVENDAYQALRASILHTIDLIETLRFPDKKKLKEVYGPTPKSSPVKSTLSEAKKYVEEKVKETPIRQQIIKYFNKIESDFNILSENLLKAAGAGLSMSVIVHEVEKIIYEVEKVLKAEQASERVLKLVEHLSSLIDGYADIIRKSNQSTESITTIIEQALFNTEYRLESHKIQITKGYKEYKGTQRVKVAKNLLIGSLMNLIDNSIYWLDQKAIKEKEKNEIYQKRIYFDLVEDEKFINLIIADNGTGFLIPTDDITEPFVSAKPGGMGLGLHIANEIMEAQKGRLYFPEEGEFELPKEFNNGASVVFAFKK</sequence>
<gene>
    <name evidence="4" type="ORF">SAMN05192540_3991</name>
</gene>
<evidence type="ECO:0000259" key="3">
    <source>
        <dbReference type="PROSITE" id="PS50109"/>
    </source>
</evidence>